<comment type="caution">
    <text evidence="4">The sequence shown here is derived from an EMBL/GenBank/DDBJ whole genome shotgun (WGS) entry which is preliminary data.</text>
</comment>
<keyword evidence="2" id="KW-1133">Transmembrane helix</keyword>
<dbReference type="InterPro" id="IPR007730">
    <property type="entry name" value="SPOR-like_dom"/>
</dbReference>
<keyword evidence="5" id="KW-1185">Reference proteome</keyword>
<keyword evidence="2" id="KW-0472">Membrane</keyword>
<dbReference type="PANTHER" id="PTHR38687:SF1">
    <property type="entry name" value="CELL DIVISION PROTEIN DEDD"/>
    <property type="match status" value="1"/>
</dbReference>
<evidence type="ECO:0000259" key="3">
    <source>
        <dbReference type="PROSITE" id="PS51724"/>
    </source>
</evidence>
<evidence type="ECO:0000256" key="1">
    <source>
        <dbReference type="SAM" id="MobiDB-lite"/>
    </source>
</evidence>
<sequence>MARENVSEELLQLRKRARRRLVGAVALVLFSLIVLWTVMDGEPPAALNHGAAPVEIIASAPSASTVAAAASSPAMAANEVTPQPVASLPQPIPESSSPVIEQDNAALLPGKLVNPQLERKPTPTPKPSPVPAKDAKANAERHEATPAKDPARILAGLDDDASKKGNARQYYLQLGAYADKAKAQEMISKLKEAGIPAYGETVSTDKGALTRVRVGPEDQGTVRNWQQKLDALGVSARLVSK</sequence>
<organism evidence="4 5">
    <name type="scientific">Jeongeupia chitinilytica</name>
    <dbReference type="NCBI Taxonomy" id="1041641"/>
    <lineage>
        <taxon>Bacteria</taxon>
        <taxon>Pseudomonadati</taxon>
        <taxon>Pseudomonadota</taxon>
        <taxon>Betaproteobacteria</taxon>
        <taxon>Neisseriales</taxon>
        <taxon>Chitinibacteraceae</taxon>
        <taxon>Jeongeupia</taxon>
    </lineage>
</organism>
<dbReference type="SUPFAM" id="SSF110997">
    <property type="entry name" value="Sporulation related repeat"/>
    <property type="match status" value="1"/>
</dbReference>
<dbReference type="PANTHER" id="PTHR38687">
    <property type="entry name" value="CELL DIVISION PROTEIN DEDD-RELATED"/>
    <property type="match status" value="1"/>
</dbReference>
<protein>
    <recommendedName>
        <fullName evidence="3">SPOR domain-containing protein</fullName>
    </recommendedName>
</protein>
<reference evidence="5" key="1">
    <citation type="journal article" date="2019" name="Int. J. Syst. Evol. Microbiol.">
        <title>The Global Catalogue of Microorganisms (GCM) 10K type strain sequencing project: providing services to taxonomists for standard genome sequencing and annotation.</title>
        <authorList>
            <consortium name="The Broad Institute Genomics Platform"/>
            <consortium name="The Broad Institute Genome Sequencing Center for Infectious Disease"/>
            <person name="Wu L."/>
            <person name="Ma J."/>
        </authorList>
    </citation>
    <scope>NUCLEOTIDE SEQUENCE [LARGE SCALE GENOMIC DNA]</scope>
    <source>
        <strain evidence="5">KCTC 23701</strain>
    </source>
</reference>
<evidence type="ECO:0000313" key="5">
    <source>
        <dbReference type="Proteomes" id="UP000604737"/>
    </source>
</evidence>
<dbReference type="InterPro" id="IPR036680">
    <property type="entry name" value="SPOR-like_sf"/>
</dbReference>
<dbReference type="InterPro" id="IPR052521">
    <property type="entry name" value="Cell_div_SPOR-domain"/>
</dbReference>
<feature type="domain" description="SPOR" evidence="3">
    <location>
        <begin position="164"/>
        <end position="241"/>
    </location>
</feature>
<keyword evidence="2" id="KW-0812">Transmembrane</keyword>
<accession>A0ABQ3GY39</accession>
<dbReference type="Pfam" id="PF05036">
    <property type="entry name" value="SPOR"/>
    <property type="match status" value="1"/>
</dbReference>
<dbReference type="PROSITE" id="PS51724">
    <property type="entry name" value="SPOR"/>
    <property type="match status" value="1"/>
</dbReference>
<gene>
    <name evidence="4" type="ORF">GCM10007350_10400</name>
</gene>
<dbReference type="Gene3D" id="3.30.70.1070">
    <property type="entry name" value="Sporulation related repeat"/>
    <property type="match status" value="1"/>
</dbReference>
<proteinExistence type="predicted"/>
<feature type="compositionally biased region" description="Basic and acidic residues" evidence="1">
    <location>
        <begin position="133"/>
        <end position="150"/>
    </location>
</feature>
<evidence type="ECO:0000256" key="2">
    <source>
        <dbReference type="SAM" id="Phobius"/>
    </source>
</evidence>
<feature type="region of interest" description="Disordered" evidence="1">
    <location>
        <begin position="112"/>
        <end position="150"/>
    </location>
</feature>
<dbReference type="Proteomes" id="UP000604737">
    <property type="component" value="Unassembled WGS sequence"/>
</dbReference>
<name>A0ABQ3GY39_9NEIS</name>
<dbReference type="EMBL" id="BMYO01000002">
    <property type="protein sequence ID" value="GHD59232.1"/>
    <property type="molecule type" value="Genomic_DNA"/>
</dbReference>
<evidence type="ECO:0000313" key="4">
    <source>
        <dbReference type="EMBL" id="GHD59232.1"/>
    </source>
</evidence>
<feature type="transmembrane region" description="Helical" evidence="2">
    <location>
        <begin position="21"/>
        <end position="39"/>
    </location>
</feature>